<gene>
    <name evidence="1" type="ORF">DPEC_G00110230</name>
</gene>
<name>A0ACC2GSX2_DALPE</name>
<dbReference type="EMBL" id="CM055736">
    <property type="protein sequence ID" value="KAJ8006729.1"/>
    <property type="molecule type" value="Genomic_DNA"/>
</dbReference>
<comment type="caution">
    <text evidence="1">The sequence shown here is derived from an EMBL/GenBank/DDBJ whole genome shotgun (WGS) entry which is preliminary data.</text>
</comment>
<keyword evidence="2" id="KW-1185">Reference proteome</keyword>
<sequence>MASVPEFPSNAELFEGMKAYRDADDKLSLFRPMLNMNRMAKSAQRACLPAFDWAQLLECIKKLIQPDQDWVTKSDSASLTHIPGY</sequence>
<protein>
    <submittedName>
        <fullName evidence="1">Uncharacterized protein</fullName>
    </submittedName>
</protein>
<proteinExistence type="predicted"/>
<evidence type="ECO:0000313" key="1">
    <source>
        <dbReference type="EMBL" id="KAJ8006729.1"/>
    </source>
</evidence>
<reference evidence="1" key="1">
    <citation type="submission" date="2021-05" db="EMBL/GenBank/DDBJ databases">
        <authorList>
            <person name="Pan Q."/>
            <person name="Jouanno E."/>
            <person name="Zahm M."/>
            <person name="Klopp C."/>
            <person name="Cabau C."/>
            <person name="Louis A."/>
            <person name="Berthelot C."/>
            <person name="Parey E."/>
            <person name="Roest Crollius H."/>
            <person name="Montfort J."/>
            <person name="Robinson-Rechavi M."/>
            <person name="Bouchez O."/>
            <person name="Lampietro C."/>
            <person name="Lopez Roques C."/>
            <person name="Donnadieu C."/>
            <person name="Postlethwait J."/>
            <person name="Bobe J."/>
            <person name="Dillon D."/>
            <person name="Chandos A."/>
            <person name="von Hippel F."/>
            <person name="Guiguen Y."/>
        </authorList>
    </citation>
    <scope>NUCLEOTIDE SEQUENCE</scope>
    <source>
        <strain evidence="1">YG-Jan2019</strain>
    </source>
</reference>
<evidence type="ECO:0000313" key="2">
    <source>
        <dbReference type="Proteomes" id="UP001157502"/>
    </source>
</evidence>
<organism evidence="1 2">
    <name type="scientific">Dallia pectoralis</name>
    <name type="common">Alaska blackfish</name>
    <dbReference type="NCBI Taxonomy" id="75939"/>
    <lineage>
        <taxon>Eukaryota</taxon>
        <taxon>Metazoa</taxon>
        <taxon>Chordata</taxon>
        <taxon>Craniata</taxon>
        <taxon>Vertebrata</taxon>
        <taxon>Euteleostomi</taxon>
        <taxon>Actinopterygii</taxon>
        <taxon>Neopterygii</taxon>
        <taxon>Teleostei</taxon>
        <taxon>Protacanthopterygii</taxon>
        <taxon>Esociformes</taxon>
        <taxon>Umbridae</taxon>
        <taxon>Dallia</taxon>
    </lineage>
</organism>
<accession>A0ACC2GSX2</accession>
<dbReference type="Proteomes" id="UP001157502">
    <property type="component" value="Chromosome 9"/>
</dbReference>